<dbReference type="EMBL" id="CP133762">
    <property type="protein sequence ID" value="WMX45088.1"/>
    <property type="molecule type" value="Genomic_DNA"/>
</dbReference>
<keyword evidence="2" id="KW-1185">Reference proteome</keyword>
<protein>
    <submittedName>
        <fullName evidence="1">Uncharacterized protein</fullName>
    </submittedName>
</protein>
<gene>
    <name evidence="1" type="ORF">RGF97_09795</name>
</gene>
<dbReference type="RefSeq" id="WP_309548343.1">
    <property type="nucleotide sequence ID" value="NZ_CP133762.1"/>
</dbReference>
<reference evidence="1 2" key="1">
    <citation type="submission" date="2023-09" db="EMBL/GenBank/DDBJ databases">
        <title>Complete genome of Streptomyces roseicoloratus T14.</title>
        <authorList>
            <person name="Bashizi T."/>
            <person name="Kim M.-J."/>
            <person name="Lee G."/>
            <person name="Tagele S.B."/>
            <person name="Shin J.-H."/>
        </authorList>
    </citation>
    <scope>NUCLEOTIDE SEQUENCE [LARGE SCALE GENOMIC DNA]</scope>
    <source>
        <strain evidence="1 2">T14</strain>
    </source>
</reference>
<name>A0ABY9RTT7_9ACTN</name>
<proteinExistence type="predicted"/>
<dbReference type="Proteomes" id="UP001250858">
    <property type="component" value="Chromosome"/>
</dbReference>
<sequence>MSKETARIAWTNTNTWISDISGIADPSGAFNTSITTCSDAYAFKSGSKAWSSACT</sequence>
<accession>A0ABY9RTT7</accession>
<evidence type="ECO:0000313" key="1">
    <source>
        <dbReference type="EMBL" id="WMX45088.1"/>
    </source>
</evidence>
<organism evidence="1 2">
    <name type="scientific">Streptomyces roseicoloratus</name>
    <dbReference type="NCBI Taxonomy" id="2508722"/>
    <lineage>
        <taxon>Bacteria</taxon>
        <taxon>Bacillati</taxon>
        <taxon>Actinomycetota</taxon>
        <taxon>Actinomycetes</taxon>
        <taxon>Kitasatosporales</taxon>
        <taxon>Streptomycetaceae</taxon>
        <taxon>Streptomyces</taxon>
    </lineage>
</organism>
<evidence type="ECO:0000313" key="2">
    <source>
        <dbReference type="Proteomes" id="UP001250858"/>
    </source>
</evidence>